<dbReference type="EMBL" id="JAAWWB010000009">
    <property type="protein sequence ID" value="KAG6775224.1"/>
    <property type="molecule type" value="Genomic_DNA"/>
</dbReference>
<feature type="transmembrane region" description="Helical" evidence="1">
    <location>
        <begin position="12"/>
        <end position="28"/>
    </location>
</feature>
<keyword evidence="3" id="KW-1185">Reference proteome</keyword>
<keyword evidence="1" id="KW-1133">Transmembrane helix</keyword>
<accession>A0A8X8D1Y8</accession>
<protein>
    <submittedName>
        <fullName evidence="2">Uncharacterized protein</fullName>
    </submittedName>
</protein>
<gene>
    <name evidence="2" type="ORF">POTOM_018663</name>
</gene>
<keyword evidence="1" id="KW-0472">Membrane</keyword>
<name>A0A8X8D1Y8_POPTO</name>
<sequence>MASAYSVKHPILVFFLFICGFSNLVWYAKQVSKLGFECMGLAGVYNSPLSDEDGISVSKDDFNKGITFLIQQMYIELPNHSV</sequence>
<dbReference type="AlphaFoldDB" id="A0A8X8D1Y8"/>
<evidence type="ECO:0000313" key="3">
    <source>
        <dbReference type="Proteomes" id="UP000886885"/>
    </source>
</evidence>
<dbReference type="OrthoDB" id="37537at2759"/>
<evidence type="ECO:0000256" key="1">
    <source>
        <dbReference type="SAM" id="Phobius"/>
    </source>
</evidence>
<comment type="caution">
    <text evidence="2">The sequence shown here is derived from an EMBL/GenBank/DDBJ whole genome shotgun (WGS) entry which is preliminary data.</text>
</comment>
<organism evidence="2 3">
    <name type="scientific">Populus tomentosa</name>
    <name type="common">Chinese white poplar</name>
    <dbReference type="NCBI Taxonomy" id="118781"/>
    <lineage>
        <taxon>Eukaryota</taxon>
        <taxon>Viridiplantae</taxon>
        <taxon>Streptophyta</taxon>
        <taxon>Embryophyta</taxon>
        <taxon>Tracheophyta</taxon>
        <taxon>Spermatophyta</taxon>
        <taxon>Magnoliopsida</taxon>
        <taxon>eudicotyledons</taxon>
        <taxon>Gunneridae</taxon>
        <taxon>Pentapetalae</taxon>
        <taxon>rosids</taxon>
        <taxon>fabids</taxon>
        <taxon>Malpighiales</taxon>
        <taxon>Salicaceae</taxon>
        <taxon>Saliceae</taxon>
        <taxon>Populus</taxon>
    </lineage>
</organism>
<reference evidence="2" key="1">
    <citation type="journal article" date="2020" name="bioRxiv">
        <title>Hybrid origin of Populus tomentosa Carr. identified through genome sequencing and phylogenomic analysis.</title>
        <authorList>
            <person name="An X."/>
            <person name="Gao K."/>
            <person name="Chen Z."/>
            <person name="Li J."/>
            <person name="Yang X."/>
            <person name="Yang X."/>
            <person name="Zhou J."/>
            <person name="Guo T."/>
            <person name="Zhao T."/>
            <person name="Huang S."/>
            <person name="Miao D."/>
            <person name="Khan W.U."/>
            <person name="Rao P."/>
            <person name="Ye M."/>
            <person name="Lei B."/>
            <person name="Liao W."/>
            <person name="Wang J."/>
            <person name="Ji L."/>
            <person name="Li Y."/>
            <person name="Guo B."/>
            <person name="Mustafa N.S."/>
            <person name="Li S."/>
            <person name="Yun Q."/>
            <person name="Keller S.R."/>
            <person name="Mao J."/>
            <person name="Zhang R."/>
            <person name="Strauss S.H."/>
        </authorList>
    </citation>
    <scope>NUCLEOTIDE SEQUENCE</scope>
    <source>
        <strain evidence="2">GM15</strain>
        <tissue evidence="2">Leaf</tissue>
    </source>
</reference>
<evidence type="ECO:0000313" key="2">
    <source>
        <dbReference type="EMBL" id="KAG6775224.1"/>
    </source>
</evidence>
<keyword evidence="1" id="KW-0812">Transmembrane</keyword>
<proteinExistence type="predicted"/>
<dbReference type="Proteomes" id="UP000886885">
    <property type="component" value="Chromosome 5A"/>
</dbReference>